<reference evidence="2" key="2">
    <citation type="submission" date="2020-07" db="EMBL/GenBank/DDBJ databases">
        <authorList>
            <consortium name="NCBI Pathogen Detection Project"/>
        </authorList>
    </citation>
    <scope>NUCLEOTIDE SEQUENCE</scope>
    <source>
        <strain evidence="2">C25</strain>
    </source>
</reference>
<dbReference type="SMART" id="SM00530">
    <property type="entry name" value="HTH_XRE"/>
    <property type="match status" value="1"/>
</dbReference>
<dbReference type="CDD" id="cd00093">
    <property type="entry name" value="HTH_XRE"/>
    <property type="match status" value="1"/>
</dbReference>
<protein>
    <submittedName>
        <fullName evidence="2">Helix-turn-helix transcriptional regulator</fullName>
    </submittedName>
</protein>
<dbReference type="EMBL" id="JAENRE010000008">
    <property type="protein sequence ID" value="MBO3417704.1"/>
    <property type="molecule type" value="Genomic_DNA"/>
</dbReference>
<evidence type="ECO:0000313" key="4">
    <source>
        <dbReference type="Proteomes" id="UP000668358"/>
    </source>
</evidence>
<reference evidence="2" key="1">
    <citation type="journal article" date="2018" name="Genome Biol.">
        <title>SKESA: strategic k-mer extension for scrupulous assemblies.</title>
        <authorList>
            <person name="Souvorov A."/>
            <person name="Agarwala R."/>
            <person name="Lipman D.J."/>
        </authorList>
    </citation>
    <scope>NUCLEOTIDE SEQUENCE</scope>
    <source>
        <strain evidence="2">C25</strain>
    </source>
</reference>
<dbReference type="Proteomes" id="UP000668358">
    <property type="component" value="Unassembled WGS sequence"/>
</dbReference>
<comment type="caution">
    <text evidence="2">The sequence shown here is derived from an EMBL/GenBank/DDBJ whole genome shotgun (WGS) entry which is preliminary data.</text>
</comment>
<gene>
    <name evidence="2" type="ORF">I9063_001636</name>
    <name evidence="3" type="ORF">JJB78_14490</name>
</gene>
<name>A0AAN5N9F8_CLOPF</name>
<evidence type="ECO:0000259" key="1">
    <source>
        <dbReference type="PROSITE" id="PS50943"/>
    </source>
</evidence>
<reference evidence="3 4" key="3">
    <citation type="submission" date="2020-12" db="EMBL/GenBank/DDBJ databases">
        <title>Comparative genomics of Clostridium perfringens reveals patterns of host-associated phylogenetic clades and virulence factors.</title>
        <authorList>
            <person name="Smith A.H."/>
            <person name="Geier R."/>
        </authorList>
    </citation>
    <scope>NUCLEOTIDE SEQUENCE [LARGE SCALE GENOMIC DNA]</scope>
    <source>
        <strain evidence="3 4">CHD15829P</strain>
    </source>
</reference>
<organism evidence="2 5">
    <name type="scientific">Clostridium perfringens</name>
    <dbReference type="NCBI Taxonomy" id="1502"/>
    <lineage>
        <taxon>Bacteria</taxon>
        <taxon>Bacillati</taxon>
        <taxon>Bacillota</taxon>
        <taxon>Clostridia</taxon>
        <taxon>Eubacteriales</taxon>
        <taxon>Clostridiaceae</taxon>
        <taxon>Clostridium</taxon>
    </lineage>
</organism>
<dbReference type="SUPFAM" id="SSF47413">
    <property type="entry name" value="lambda repressor-like DNA-binding domains"/>
    <property type="match status" value="1"/>
</dbReference>
<evidence type="ECO:0000313" key="2">
    <source>
        <dbReference type="EMBL" id="HAT4298267.1"/>
    </source>
</evidence>
<dbReference type="EMBL" id="DACTBT010000008">
    <property type="protein sequence ID" value="HAT4298267.1"/>
    <property type="molecule type" value="Genomic_DNA"/>
</dbReference>
<evidence type="ECO:0000313" key="3">
    <source>
        <dbReference type="EMBL" id="MBO3417704.1"/>
    </source>
</evidence>
<dbReference type="Gene3D" id="1.10.260.40">
    <property type="entry name" value="lambda repressor-like DNA-binding domains"/>
    <property type="match status" value="1"/>
</dbReference>
<evidence type="ECO:0000313" key="5">
    <source>
        <dbReference type="Proteomes" id="UP000855421"/>
    </source>
</evidence>
<dbReference type="PROSITE" id="PS50943">
    <property type="entry name" value="HTH_CROC1"/>
    <property type="match status" value="1"/>
</dbReference>
<dbReference type="Proteomes" id="UP000855421">
    <property type="component" value="Unassembled WGS sequence"/>
</dbReference>
<dbReference type="InterPro" id="IPR010982">
    <property type="entry name" value="Lambda_DNA-bd_dom_sf"/>
</dbReference>
<dbReference type="Pfam" id="PF01381">
    <property type="entry name" value="HTH_3"/>
    <property type="match status" value="1"/>
</dbReference>
<dbReference type="AlphaFoldDB" id="A0AAN5N9F8"/>
<dbReference type="InterPro" id="IPR001387">
    <property type="entry name" value="Cro/C1-type_HTH"/>
</dbReference>
<dbReference type="GO" id="GO:0003677">
    <property type="term" value="F:DNA binding"/>
    <property type="evidence" value="ECO:0007669"/>
    <property type="project" value="InterPro"/>
</dbReference>
<dbReference type="RefSeq" id="WP_110003721.1">
    <property type="nucleotide sequence ID" value="NZ_CATNXO010000006.1"/>
</dbReference>
<feature type="domain" description="HTH cro/C1-type" evidence="1">
    <location>
        <begin position="4"/>
        <end position="59"/>
    </location>
</feature>
<sequence length="64" mass="7093">MTAIEVVIKEKNISYSEVANKIGYSAAYVQMLAKGKRKNPSMKVLKKLAAVLDVPIDNLVNKEE</sequence>
<accession>A0AAN5N9F8</accession>
<proteinExistence type="predicted"/>